<evidence type="ECO:0000313" key="2">
    <source>
        <dbReference type="EMBL" id="KAL0183589.1"/>
    </source>
</evidence>
<keyword evidence="3" id="KW-1185">Reference proteome</keyword>
<gene>
    <name evidence="2" type="ORF">M9458_019285</name>
</gene>
<name>A0ABD0QBG2_CIRMR</name>
<dbReference type="Pfam" id="PF23587">
    <property type="entry name" value="SH3_KALRN"/>
    <property type="match status" value="1"/>
</dbReference>
<accession>A0ABD0QBG2</accession>
<sequence>MRHVHFLQQFDGVGCNGTSSSLMVTQDYNALKENEICILATNQQNMYLVYRPANSQSPAAEGWVPGHVLGPLTKPLIDTTADSNI</sequence>
<evidence type="ECO:0000313" key="3">
    <source>
        <dbReference type="Proteomes" id="UP001529510"/>
    </source>
</evidence>
<feature type="domain" description="Kalirin/Triple functional" evidence="1">
    <location>
        <begin position="13"/>
        <end position="72"/>
    </location>
</feature>
<reference evidence="2 3" key="1">
    <citation type="submission" date="2024-05" db="EMBL/GenBank/DDBJ databases">
        <title>Genome sequencing and assembly of Indian major carp, Cirrhinus mrigala (Hamilton, 1822).</title>
        <authorList>
            <person name="Mohindra V."/>
            <person name="Chowdhury L.M."/>
            <person name="Lal K."/>
            <person name="Jena J.K."/>
        </authorList>
    </citation>
    <scope>NUCLEOTIDE SEQUENCE [LARGE SCALE GENOMIC DNA]</scope>
    <source>
        <strain evidence="2">CM1030</strain>
        <tissue evidence="2">Blood</tissue>
    </source>
</reference>
<dbReference type="SUPFAM" id="SSF50044">
    <property type="entry name" value="SH3-domain"/>
    <property type="match status" value="1"/>
</dbReference>
<organism evidence="2 3">
    <name type="scientific">Cirrhinus mrigala</name>
    <name type="common">Mrigala</name>
    <dbReference type="NCBI Taxonomy" id="683832"/>
    <lineage>
        <taxon>Eukaryota</taxon>
        <taxon>Metazoa</taxon>
        <taxon>Chordata</taxon>
        <taxon>Craniata</taxon>
        <taxon>Vertebrata</taxon>
        <taxon>Euteleostomi</taxon>
        <taxon>Actinopterygii</taxon>
        <taxon>Neopterygii</taxon>
        <taxon>Teleostei</taxon>
        <taxon>Ostariophysi</taxon>
        <taxon>Cypriniformes</taxon>
        <taxon>Cyprinidae</taxon>
        <taxon>Labeoninae</taxon>
        <taxon>Labeonini</taxon>
        <taxon>Cirrhinus</taxon>
    </lineage>
</organism>
<proteinExistence type="predicted"/>
<evidence type="ECO:0000259" key="1">
    <source>
        <dbReference type="Pfam" id="PF23587"/>
    </source>
</evidence>
<dbReference type="InterPro" id="IPR036028">
    <property type="entry name" value="SH3-like_dom_sf"/>
</dbReference>
<dbReference type="Proteomes" id="UP001529510">
    <property type="component" value="Unassembled WGS sequence"/>
</dbReference>
<protein>
    <recommendedName>
        <fullName evidence="1">Kalirin/Triple functional domain-containing protein</fullName>
    </recommendedName>
</protein>
<dbReference type="InterPro" id="IPR047053">
    <property type="entry name" value="Kalirin_TRIO_SH3_2"/>
</dbReference>
<comment type="caution">
    <text evidence="2">The sequence shown here is derived from an EMBL/GenBank/DDBJ whole genome shotgun (WGS) entry which is preliminary data.</text>
</comment>
<dbReference type="AlphaFoldDB" id="A0ABD0QBG2"/>
<dbReference type="Gene3D" id="2.30.30.40">
    <property type="entry name" value="SH3 Domains"/>
    <property type="match status" value="1"/>
</dbReference>
<dbReference type="EMBL" id="JAMKFB020000009">
    <property type="protein sequence ID" value="KAL0183589.1"/>
    <property type="molecule type" value="Genomic_DNA"/>
</dbReference>
<feature type="non-terminal residue" evidence="2">
    <location>
        <position position="85"/>
    </location>
</feature>